<organism evidence="1 2">
    <name type="scientific">Calocera viscosa (strain TUFC12733)</name>
    <dbReference type="NCBI Taxonomy" id="1330018"/>
    <lineage>
        <taxon>Eukaryota</taxon>
        <taxon>Fungi</taxon>
        <taxon>Dikarya</taxon>
        <taxon>Basidiomycota</taxon>
        <taxon>Agaricomycotina</taxon>
        <taxon>Dacrymycetes</taxon>
        <taxon>Dacrymycetales</taxon>
        <taxon>Dacrymycetaceae</taxon>
        <taxon>Calocera</taxon>
    </lineage>
</organism>
<dbReference type="Proteomes" id="UP000076738">
    <property type="component" value="Unassembled WGS sequence"/>
</dbReference>
<name>A0A167RH77_CALVF</name>
<dbReference type="EMBL" id="KV417268">
    <property type="protein sequence ID" value="KZP00905.1"/>
    <property type="molecule type" value="Genomic_DNA"/>
</dbReference>
<gene>
    <name evidence="1" type="ORF">CALVIDRAFT_217134</name>
</gene>
<reference evidence="1 2" key="1">
    <citation type="journal article" date="2016" name="Mol. Biol. Evol.">
        <title>Comparative Genomics of Early-Diverging Mushroom-Forming Fungi Provides Insights into the Origins of Lignocellulose Decay Capabilities.</title>
        <authorList>
            <person name="Nagy L.G."/>
            <person name="Riley R."/>
            <person name="Tritt A."/>
            <person name="Adam C."/>
            <person name="Daum C."/>
            <person name="Floudas D."/>
            <person name="Sun H."/>
            <person name="Yadav J.S."/>
            <person name="Pangilinan J."/>
            <person name="Larsson K.H."/>
            <person name="Matsuura K."/>
            <person name="Barry K."/>
            <person name="Labutti K."/>
            <person name="Kuo R."/>
            <person name="Ohm R.A."/>
            <person name="Bhattacharya S.S."/>
            <person name="Shirouzu T."/>
            <person name="Yoshinaga Y."/>
            <person name="Martin F.M."/>
            <person name="Grigoriev I.V."/>
            <person name="Hibbett D.S."/>
        </authorList>
    </citation>
    <scope>NUCLEOTIDE SEQUENCE [LARGE SCALE GENOMIC DNA]</scope>
    <source>
        <strain evidence="1 2">TUFC12733</strain>
    </source>
</reference>
<proteinExistence type="predicted"/>
<evidence type="ECO:0000313" key="2">
    <source>
        <dbReference type="Proteomes" id="UP000076738"/>
    </source>
</evidence>
<dbReference type="AlphaFoldDB" id="A0A167RH77"/>
<evidence type="ECO:0000313" key="1">
    <source>
        <dbReference type="EMBL" id="KZP00905.1"/>
    </source>
</evidence>
<sequence length="264" mass="31976">MNRRRTRLCRRRSLPIPKNERNYPLTRMLYQTGEKRTQQTSQKASNTRTPMMRLVMKAPLYQRRSKRQVLVVNTQQHLCPRSRLVQYILDIRRSSSVLPTSTRSFCRRPLRRPRLPLPARALFPQLLDLRLSRRHSRNQDWSRRNSQWSLRHYPLRPQAGTRVIRHPVRHHHNPPQRHYLLKCIHLRLHLPGLTRTLQPLHYNQHQSNCRIRLYPRRDQEQCQQVRASLLRPQWPRLLEQGQQLCRCKPQRRPVSGAIRPRLRV</sequence>
<protein>
    <submittedName>
        <fullName evidence="1">Uncharacterized protein</fullName>
    </submittedName>
</protein>
<keyword evidence="2" id="KW-1185">Reference proteome</keyword>
<accession>A0A167RH77</accession>